<dbReference type="AlphaFoldDB" id="A0A2P4YCC7"/>
<feature type="compositionally biased region" description="Basic residues" evidence="1">
    <location>
        <begin position="48"/>
        <end position="57"/>
    </location>
</feature>
<protein>
    <submittedName>
        <fullName evidence="2">Uncharacterized protein</fullName>
    </submittedName>
</protein>
<organism evidence="2 3">
    <name type="scientific">Phytophthora palmivora</name>
    <dbReference type="NCBI Taxonomy" id="4796"/>
    <lineage>
        <taxon>Eukaryota</taxon>
        <taxon>Sar</taxon>
        <taxon>Stramenopiles</taxon>
        <taxon>Oomycota</taxon>
        <taxon>Peronosporomycetes</taxon>
        <taxon>Peronosporales</taxon>
        <taxon>Peronosporaceae</taxon>
        <taxon>Phytophthora</taxon>
    </lineage>
</organism>
<gene>
    <name evidence="2" type="ORF">PHPALM_7428</name>
</gene>
<sequence length="179" mass="20238">MAPPRRVVETDETFHFFNEDVVLGTNEIRTGDVSSSSSDSDSSEASRLRRAHRRRRASSVVSRRTSRRLSRLLNGSVVSELESLQDVLSDAEDDDYDSLDDFELEEDDEMQQTTKRKESTDNGEPEPLITSPATVAGNKVPGVGAATFEQIFEPFRDLYVPLTLDNRKKRATRQQMQLQ</sequence>
<feature type="region of interest" description="Disordered" evidence="1">
    <location>
        <begin position="27"/>
        <end position="64"/>
    </location>
</feature>
<evidence type="ECO:0000313" key="3">
    <source>
        <dbReference type="Proteomes" id="UP000237271"/>
    </source>
</evidence>
<accession>A0A2P4YCC7</accession>
<dbReference type="OrthoDB" id="239701at2759"/>
<feature type="compositionally biased region" description="Acidic residues" evidence="1">
    <location>
        <begin position="89"/>
        <end position="110"/>
    </location>
</feature>
<evidence type="ECO:0000313" key="2">
    <source>
        <dbReference type="EMBL" id="POM75466.1"/>
    </source>
</evidence>
<proteinExistence type="predicted"/>
<keyword evidence="3" id="KW-1185">Reference proteome</keyword>
<feature type="region of interest" description="Disordered" evidence="1">
    <location>
        <begin position="88"/>
        <end position="139"/>
    </location>
</feature>
<comment type="caution">
    <text evidence="2">The sequence shown here is derived from an EMBL/GenBank/DDBJ whole genome shotgun (WGS) entry which is preliminary data.</text>
</comment>
<evidence type="ECO:0000256" key="1">
    <source>
        <dbReference type="SAM" id="MobiDB-lite"/>
    </source>
</evidence>
<name>A0A2P4YCC7_9STRA</name>
<reference evidence="2 3" key="1">
    <citation type="journal article" date="2017" name="Genome Biol. Evol.">
        <title>Phytophthora megakarya and P. palmivora, closely related causal agents of cacao black pod rot, underwent increases in genome sizes and gene numbers by different mechanisms.</title>
        <authorList>
            <person name="Ali S.S."/>
            <person name="Shao J."/>
            <person name="Lary D.J."/>
            <person name="Kronmiller B."/>
            <person name="Shen D."/>
            <person name="Strem M.D."/>
            <person name="Amoako-Attah I."/>
            <person name="Akrofi A.Y."/>
            <person name="Begoude B.A."/>
            <person name="Ten Hoopen G.M."/>
            <person name="Coulibaly K."/>
            <person name="Kebe B.I."/>
            <person name="Melnick R.L."/>
            <person name="Guiltinan M.J."/>
            <person name="Tyler B.M."/>
            <person name="Meinhardt L.W."/>
            <person name="Bailey B.A."/>
        </authorList>
    </citation>
    <scope>NUCLEOTIDE SEQUENCE [LARGE SCALE GENOMIC DNA]</scope>
    <source>
        <strain evidence="3">sbr112.9</strain>
    </source>
</reference>
<dbReference type="Proteomes" id="UP000237271">
    <property type="component" value="Unassembled WGS sequence"/>
</dbReference>
<feature type="compositionally biased region" description="Low complexity" evidence="1">
    <location>
        <begin position="34"/>
        <end position="45"/>
    </location>
</feature>
<dbReference type="EMBL" id="NCKW01003810">
    <property type="protein sequence ID" value="POM75466.1"/>
    <property type="molecule type" value="Genomic_DNA"/>
</dbReference>